<evidence type="ECO:0000256" key="3">
    <source>
        <dbReference type="ARBA" id="ARBA00022980"/>
    </source>
</evidence>
<protein>
    <recommendedName>
        <fullName evidence="5">Large ribosomal subunit protein bL25</fullName>
    </recommendedName>
    <alternativeName>
        <fullName evidence="5">General stress protein CTC</fullName>
    </alternativeName>
</protein>
<comment type="similarity">
    <text evidence="5">Belongs to the bacterial ribosomal protein bL25 family. CTC subfamily.</text>
</comment>
<dbReference type="NCBIfam" id="TIGR00731">
    <property type="entry name" value="bL25_bact_ctc"/>
    <property type="match status" value="1"/>
</dbReference>
<dbReference type="PANTHER" id="PTHR33284:SF1">
    <property type="entry name" value="RIBOSOMAL PROTEIN L25_GLN-TRNA SYNTHETASE, ANTI-CODON-BINDING DOMAIN-CONTAINING PROTEIN"/>
    <property type="match status" value="1"/>
</dbReference>
<keyword evidence="10" id="KW-1185">Reference proteome</keyword>
<keyword evidence="1 5" id="KW-0699">rRNA-binding</keyword>
<dbReference type="GO" id="GO:0005840">
    <property type="term" value="C:ribosome"/>
    <property type="evidence" value="ECO:0007669"/>
    <property type="project" value="UniProtKB-KW"/>
</dbReference>
<dbReference type="InterPro" id="IPR020057">
    <property type="entry name" value="Ribosomal_bL25_b-dom"/>
</dbReference>
<feature type="region of interest" description="Disordered" evidence="6">
    <location>
        <begin position="191"/>
        <end position="220"/>
    </location>
</feature>
<feature type="domain" description="Large ribosomal subunit protein bL25 L25" evidence="7">
    <location>
        <begin position="7"/>
        <end position="96"/>
    </location>
</feature>
<dbReference type="InterPro" id="IPR011035">
    <property type="entry name" value="Ribosomal_bL25/Gln-tRNA_synth"/>
</dbReference>
<organism evidence="9 10">
    <name type="scientific">Gaopeijia maritima</name>
    <dbReference type="NCBI Taxonomy" id="3119007"/>
    <lineage>
        <taxon>Bacteria</taxon>
        <taxon>Pseudomonadati</taxon>
        <taxon>Gemmatimonadota</taxon>
        <taxon>Longimicrobiia</taxon>
        <taxon>Gaopeijiales</taxon>
        <taxon>Gaopeijiaceae</taxon>
        <taxon>Gaopeijia</taxon>
    </lineage>
</organism>
<gene>
    <name evidence="5" type="primary">rplY</name>
    <name evidence="5" type="synonym">ctc</name>
    <name evidence="9" type="ORF">WI372_14920</name>
</gene>
<dbReference type="EMBL" id="JBBHLI010000010">
    <property type="protein sequence ID" value="MEK9502284.1"/>
    <property type="molecule type" value="Genomic_DNA"/>
</dbReference>
<evidence type="ECO:0000259" key="8">
    <source>
        <dbReference type="Pfam" id="PF14693"/>
    </source>
</evidence>
<dbReference type="Pfam" id="PF01386">
    <property type="entry name" value="Ribosomal_L25p"/>
    <property type="match status" value="1"/>
</dbReference>
<keyword evidence="2 5" id="KW-0694">RNA-binding</keyword>
<dbReference type="PANTHER" id="PTHR33284">
    <property type="entry name" value="RIBOSOMAL PROTEIN L25/GLN-TRNA SYNTHETASE, ANTI-CODON-BINDING DOMAIN-CONTAINING PROTEIN"/>
    <property type="match status" value="1"/>
</dbReference>
<keyword evidence="3 5" id="KW-0689">Ribosomal protein</keyword>
<evidence type="ECO:0000259" key="7">
    <source>
        <dbReference type="Pfam" id="PF01386"/>
    </source>
</evidence>
<reference evidence="9 10" key="1">
    <citation type="submission" date="2024-02" db="EMBL/GenBank/DDBJ databases">
        <title>A novel Gemmatimonadota bacterium.</title>
        <authorList>
            <person name="Du Z.-J."/>
            <person name="Ye Y.-Q."/>
        </authorList>
    </citation>
    <scope>NUCLEOTIDE SEQUENCE [LARGE SCALE GENOMIC DNA]</scope>
    <source>
        <strain evidence="9 10">DH-20</strain>
    </source>
</reference>
<dbReference type="InterPro" id="IPR001021">
    <property type="entry name" value="Ribosomal_bL25_long"/>
</dbReference>
<sequence>MSMHATLKADKRDATGKGVARKLRAAGRVPAVVYGQGEEALSITLDAAETLHLFHNISVENTIVDLTVEGEGESFQTLVREIQMHPHRPDLVHVDFYRLQKGVKVDVEIPVHLVGTPEGVKSGGGVLQQVIHELPVSVIPSKIPDSFEVDVSALQVGDSLHVSELTLPDGVEEIGLEPERTICTVVLPRAAAADDAEDDDETAEPEVIGADDSSNEGGEG</sequence>
<evidence type="ECO:0000313" key="9">
    <source>
        <dbReference type="EMBL" id="MEK9502284.1"/>
    </source>
</evidence>
<dbReference type="NCBIfam" id="NF004128">
    <property type="entry name" value="PRK05618.1-2"/>
    <property type="match status" value="1"/>
</dbReference>
<proteinExistence type="inferred from homology"/>
<keyword evidence="4 5" id="KW-0687">Ribonucleoprotein</keyword>
<evidence type="ECO:0000256" key="6">
    <source>
        <dbReference type="SAM" id="MobiDB-lite"/>
    </source>
</evidence>
<comment type="function">
    <text evidence="5">This is one of the proteins that binds to the 5S RNA in the ribosome where it forms part of the central protuberance.</text>
</comment>
<dbReference type="Proteomes" id="UP001484239">
    <property type="component" value="Unassembled WGS sequence"/>
</dbReference>
<accession>A0ABU9EC71</accession>
<dbReference type="RefSeq" id="WP_405274419.1">
    <property type="nucleotide sequence ID" value="NZ_CP144380.1"/>
</dbReference>
<evidence type="ECO:0000256" key="2">
    <source>
        <dbReference type="ARBA" id="ARBA00022884"/>
    </source>
</evidence>
<comment type="caution">
    <text evidence="9">The sequence shown here is derived from an EMBL/GenBank/DDBJ whole genome shotgun (WGS) entry which is preliminary data.</text>
</comment>
<dbReference type="HAMAP" id="MF_01334">
    <property type="entry name" value="Ribosomal_bL25_CTC"/>
    <property type="match status" value="1"/>
</dbReference>
<dbReference type="Pfam" id="PF14693">
    <property type="entry name" value="Ribosomal_TL5_C"/>
    <property type="match status" value="1"/>
</dbReference>
<evidence type="ECO:0000256" key="4">
    <source>
        <dbReference type="ARBA" id="ARBA00023274"/>
    </source>
</evidence>
<evidence type="ECO:0000256" key="5">
    <source>
        <dbReference type="HAMAP-Rule" id="MF_01334"/>
    </source>
</evidence>
<dbReference type="InterPro" id="IPR037121">
    <property type="entry name" value="Ribosomal_bL25_C"/>
</dbReference>
<dbReference type="Gene3D" id="2.40.240.10">
    <property type="entry name" value="Ribosomal Protein L25, Chain P"/>
    <property type="match status" value="1"/>
</dbReference>
<comment type="subunit">
    <text evidence="5">Part of the 50S ribosomal subunit; part of the 5S rRNA/L5/L18/L25 subcomplex. Contacts the 5S rRNA. Binds to the 5S rRNA independently of L5 and L18.</text>
</comment>
<feature type="compositionally biased region" description="Acidic residues" evidence="6">
    <location>
        <begin position="194"/>
        <end position="204"/>
    </location>
</feature>
<evidence type="ECO:0000313" key="10">
    <source>
        <dbReference type="Proteomes" id="UP001484239"/>
    </source>
</evidence>
<dbReference type="Gene3D" id="2.170.120.20">
    <property type="entry name" value="Ribosomal protein L25, beta domain"/>
    <property type="match status" value="1"/>
</dbReference>
<dbReference type="NCBIfam" id="NF004612">
    <property type="entry name" value="PRK05943.1"/>
    <property type="match status" value="1"/>
</dbReference>
<name>A0ABU9EC71_9BACT</name>
<dbReference type="SUPFAM" id="SSF50715">
    <property type="entry name" value="Ribosomal protein L25-like"/>
    <property type="match status" value="1"/>
</dbReference>
<feature type="domain" description="Large ribosomal subunit protein bL25 beta" evidence="8">
    <location>
        <begin position="104"/>
        <end position="189"/>
    </location>
</feature>
<dbReference type="InterPro" id="IPR020056">
    <property type="entry name" value="Rbsml_bL25/Gln-tRNA_synth_N"/>
</dbReference>
<dbReference type="InterPro" id="IPR029751">
    <property type="entry name" value="Ribosomal_L25_dom"/>
</dbReference>
<dbReference type="InterPro" id="IPR020930">
    <property type="entry name" value="Ribosomal_uL5_bac-type"/>
</dbReference>
<dbReference type="CDD" id="cd00495">
    <property type="entry name" value="Ribosomal_L25_TL5_CTC"/>
    <property type="match status" value="1"/>
</dbReference>
<evidence type="ECO:0000256" key="1">
    <source>
        <dbReference type="ARBA" id="ARBA00022730"/>
    </source>
</evidence>